<dbReference type="HOGENOM" id="CLU_2927286_0_0_1"/>
<protein>
    <submittedName>
        <fullName evidence="1">Uncharacterized protein</fullName>
    </submittedName>
</protein>
<reference evidence="1 2" key="1">
    <citation type="journal article" date="2013" name="Genome Biol.">
        <title>The genome sequence of the most widely cultivated cacao type and its use to identify candidate genes regulating pod color.</title>
        <authorList>
            <person name="Motamayor J.C."/>
            <person name="Mockaitis K."/>
            <person name="Schmutz J."/>
            <person name="Haiminen N."/>
            <person name="Iii D.L."/>
            <person name="Cornejo O."/>
            <person name="Findley S.D."/>
            <person name="Zheng P."/>
            <person name="Utro F."/>
            <person name="Royaert S."/>
            <person name="Saski C."/>
            <person name="Jenkins J."/>
            <person name="Podicheti R."/>
            <person name="Zhao M."/>
            <person name="Scheffler B.E."/>
            <person name="Stack J.C."/>
            <person name="Feltus F.A."/>
            <person name="Mustiga G.M."/>
            <person name="Amores F."/>
            <person name="Phillips W."/>
            <person name="Marelli J.P."/>
            <person name="May G.D."/>
            <person name="Shapiro H."/>
            <person name="Ma J."/>
            <person name="Bustamante C.D."/>
            <person name="Schnell R.J."/>
            <person name="Main D."/>
            <person name="Gilbert D."/>
            <person name="Parida L."/>
            <person name="Kuhn D.N."/>
        </authorList>
    </citation>
    <scope>NUCLEOTIDE SEQUENCE [LARGE SCALE GENOMIC DNA]</scope>
    <source>
        <strain evidence="2">cv. Matina 1-6</strain>
    </source>
</reference>
<dbReference type="EMBL" id="CM001886">
    <property type="protein sequence ID" value="EOY15829.1"/>
    <property type="molecule type" value="Genomic_DNA"/>
</dbReference>
<dbReference type="Gramene" id="EOY15829">
    <property type="protein sequence ID" value="EOY15829"/>
    <property type="gene ID" value="TCM_034784"/>
</dbReference>
<accession>A0A061FMT8</accession>
<dbReference type="InParanoid" id="A0A061FMT8"/>
<sequence length="61" mass="6850">MNNQILAQRDEAGSRRVDGLGNWPPIRICIGCLSPRRPVQDPQGRLPDLWRASLLRSKIAS</sequence>
<keyword evidence="2" id="KW-1185">Reference proteome</keyword>
<gene>
    <name evidence="1" type="ORF">TCM_034784</name>
</gene>
<dbReference type="Proteomes" id="UP000026915">
    <property type="component" value="Chromosome 8"/>
</dbReference>
<dbReference type="AlphaFoldDB" id="A0A061FMT8"/>
<proteinExistence type="predicted"/>
<organism evidence="1 2">
    <name type="scientific">Theobroma cacao</name>
    <name type="common">Cacao</name>
    <name type="synonym">Cocoa</name>
    <dbReference type="NCBI Taxonomy" id="3641"/>
    <lineage>
        <taxon>Eukaryota</taxon>
        <taxon>Viridiplantae</taxon>
        <taxon>Streptophyta</taxon>
        <taxon>Embryophyta</taxon>
        <taxon>Tracheophyta</taxon>
        <taxon>Spermatophyta</taxon>
        <taxon>Magnoliopsida</taxon>
        <taxon>eudicotyledons</taxon>
        <taxon>Gunneridae</taxon>
        <taxon>Pentapetalae</taxon>
        <taxon>rosids</taxon>
        <taxon>malvids</taxon>
        <taxon>Malvales</taxon>
        <taxon>Malvaceae</taxon>
        <taxon>Byttnerioideae</taxon>
        <taxon>Theobroma</taxon>
    </lineage>
</organism>
<evidence type="ECO:0000313" key="1">
    <source>
        <dbReference type="EMBL" id="EOY15829.1"/>
    </source>
</evidence>
<name>A0A061FMT8_THECC</name>
<evidence type="ECO:0000313" key="2">
    <source>
        <dbReference type="Proteomes" id="UP000026915"/>
    </source>
</evidence>